<dbReference type="Proteomes" id="UP000285084">
    <property type="component" value="Unassembled WGS sequence"/>
</dbReference>
<accession>A0A420MBS6</accession>
<evidence type="ECO:0000313" key="1">
    <source>
        <dbReference type="EMBL" id="RKK65404.1"/>
    </source>
</evidence>
<name>A0A420MBS6_FUSOX</name>
<comment type="caution">
    <text evidence="1">The sequence shown here is derived from an EMBL/GenBank/DDBJ whole genome shotgun (WGS) entry which is preliminary data.</text>
</comment>
<protein>
    <submittedName>
        <fullName evidence="1">Uncharacterized protein</fullName>
    </submittedName>
</protein>
<gene>
    <name evidence="1" type="ORF">BFJ69_g16312</name>
</gene>
<evidence type="ECO:0000313" key="2">
    <source>
        <dbReference type="Proteomes" id="UP000285084"/>
    </source>
</evidence>
<reference evidence="1 2" key="1">
    <citation type="journal article" date="2018" name="Sci. Rep.">
        <title>Characterisation of pathogen-specific regions and novel effector candidates in Fusarium oxysporum f. sp. cepae.</title>
        <authorList>
            <person name="Armitage A.D."/>
            <person name="Taylor A."/>
            <person name="Sobczyk M.K."/>
            <person name="Baxter L."/>
            <person name="Greenfield B.P."/>
            <person name="Bates H.J."/>
            <person name="Wilson F."/>
            <person name="Jackson A.C."/>
            <person name="Ott S."/>
            <person name="Harrison R.J."/>
            <person name="Clarkson J.P."/>
        </authorList>
    </citation>
    <scope>NUCLEOTIDE SEQUENCE [LARGE SCALE GENOMIC DNA]</scope>
    <source>
        <strain evidence="1 2">Fo_A13</strain>
    </source>
</reference>
<organism evidence="1 2">
    <name type="scientific">Fusarium oxysporum</name>
    <name type="common">Fusarium vascular wilt</name>
    <dbReference type="NCBI Taxonomy" id="5507"/>
    <lineage>
        <taxon>Eukaryota</taxon>
        <taxon>Fungi</taxon>
        <taxon>Dikarya</taxon>
        <taxon>Ascomycota</taxon>
        <taxon>Pezizomycotina</taxon>
        <taxon>Sordariomycetes</taxon>
        <taxon>Hypocreomycetidae</taxon>
        <taxon>Hypocreales</taxon>
        <taxon>Nectriaceae</taxon>
        <taxon>Fusarium</taxon>
        <taxon>Fusarium oxysporum species complex</taxon>
    </lineage>
</organism>
<dbReference type="EMBL" id="MRCX01000427">
    <property type="protein sequence ID" value="RKK65404.1"/>
    <property type="molecule type" value="Genomic_DNA"/>
</dbReference>
<proteinExistence type="predicted"/>
<sequence>MMARKPSLLQEVPSVAHPADNIMSLCHHFCSGRSSTVAMAPAYQVK</sequence>
<dbReference type="AlphaFoldDB" id="A0A420MBS6"/>